<evidence type="ECO:0000313" key="2">
    <source>
        <dbReference type="Proteomes" id="UP000823918"/>
    </source>
</evidence>
<sequence>MPFQKNIHDRKGFRTVRRILPPSKKGILTFAGSDRCTKKPCRLAGASNQQPKQSAFKLHGHPTICALQSHCRKLGNLARRIGALSPSGSRIFERKQPGVFFEGDDLVPKVFLKSKFLKTQKHAVNYLCYLNRQSPLFSGAKEVALKDVLAEIQKSGAICWSHILSLKQEDVQRLEIDRQYMKALLESQKDRMAKAYHISPQNLILYASYHNVGHHPHLHFIMQSKSKSEGYIVRREGQSMSEAGAPSRNALKSILANAIFREDLHDLKVRKSDLREEFQRQMKYLVEIGKANHRVPPDAVEKMTALKQVLQQTQGKKVYGFSPESTKRQTDDLLKILIEQDAVLNGLYQEYRSLHEAMLKQLYIKNPNTLAQKMEEWEKDFFHPKKGMDTGRHNIIIRAAVEQYKKEYHYKTQESAMRSMMYHIGYSLRDDARRLYSCGGYAPQQSKIRAKKIQKQTQVDNIEQIQVGGRR</sequence>
<name>A0A9D2TK45_9FIRM</name>
<dbReference type="AlphaFoldDB" id="A0A9D2TK45"/>
<comment type="caution">
    <text evidence="1">The sequence shown here is derived from an EMBL/GenBank/DDBJ whole genome shotgun (WGS) entry which is preliminary data.</text>
</comment>
<organism evidence="1 2">
    <name type="scientific">Candidatus Ruthenibacterium merdavium</name>
    <dbReference type="NCBI Taxonomy" id="2838752"/>
    <lineage>
        <taxon>Bacteria</taxon>
        <taxon>Bacillati</taxon>
        <taxon>Bacillota</taxon>
        <taxon>Clostridia</taxon>
        <taxon>Eubacteriales</taxon>
        <taxon>Oscillospiraceae</taxon>
        <taxon>Ruthenibacterium</taxon>
    </lineage>
</organism>
<dbReference type="EMBL" id="DWWA01000049">
    <property type="protein sequence ID" value="HJC72999.1"/>
    <property type="molecule type" value="Genomic_DNA"/>
</dbReference>
<dbReference type="Pfam" id="PF18555">
    <property type="entry name" value="MobL"/>
    <property type="match status" value="1"/>
</dbReference>
<reference evidence="1" key="1">
    <citation type="journal article" date="2021" name="PeerJ">
        <title>Extensive microbial diversity within the chicken gut microbiome revealed by metagenomics and culture.</title>
        <authorList>
            <person name="Gilroy R."/>
            <person name="Ravi A."/>
            <person name="Getino M."/>
            <person name="Pursley I."/>
            <person name="Horton D.L."/>
            <person name="Alikhan N.F."/>
            <person name="Baker D."/>
            <person name="Gharbi K."/>
            <person name="Hall N."/>
            <person name="Watson M."/>
            <person name="Adriaenssens E.M."/>
            <person name="Foster-Nyarko E."/>
            <person name="Jarju S."/>
            <person name="Secka A."/>
            <person name="Antonio M."/>
            <person name="Oren A."/>
            <person name="Chaudhuri R.R."/>
            <person name="La Ragione R."/>
            <person name="Hildebrand F."/>
            <person name="Pallen M.J."/>
        </authorList>
    </citation>
    <scope>NUCLEOTIDE SEQUENCE</scope>
    <source>
        <strain evidence="1">5933</strain>
    </source>
</reference>
<reference evidence="1" key="2">
    <citation type="submission" date="2021-04" db="EMBL/GenBank/DDBJ databases">
        <authorList>
            <person name="Gilroy R."/>
        </authorList>
    </citation>
    <scope>NUCLEOTIDE SEQUENCE</scope>
    <source>
        <strain evidence="1">5933</strain>
    </source>
</reference>
<protein>
    <submittedName>
        <fullName evidence="1">Uncharacterized protein</fullName>
    </submittedName>
</protein>
<gene>
    <name evidence="1" type="ORF">H9698_09455</name>
</gene>
<accession>A0A9D2TK45</accession>
<proteinExistence type="predicted"/>
<dbReference type="Proteomes" id="UP000823918">
    <property type="component" value="Unassembled WGS sequence"/>
</dbReference>
<evidence type="ECO:0000313" key="1">
    <source>
        <dbReference type="EMBL" id="HJC72999.1"/>
    </source>
</evidence>
<dbReference type="InterPro" id="IPR041073">
    <property type="entry name" value="MobL"/>
</dbReference>